<organism evidence="6 7">
    <name type="scientific">Rubellicoccus peritrichatus</name>
    <dbReference type="NCBI Taxonomy" id="3080537"/>
    <lineage>
        <taxon>Bacteria</taxon>
        <taxon>Pseudomonadati</taxon>
        <taxon>Verrucomicrobiota</taxon>
        <taxon>Opitutia</taxon>
        <taxon>Puniceicoccales</taxon>
        <taxon>Cerasicoccaceae</taxon>
        <taxon>Rubellicoccus</taxon>
    </lineage>
</organism>
<sequence length="372" mass="41387">MQEADIIVVGVGAMGSSALYHLSKSGANIIGLERFKPGHDRGSSHGECRMIRKAYFEHPNYIPLLNRAYELWDDLNSQVPQPLFHRTGLIIYGPPESPLIEGIDQAASEHDLPIEKINAAGGQDRFPHLRVPAGMTGRYEADGGYLEVENTIRAYAELAEENGVTLINNCELLDWKTIKDKVQLETSQGTFQAKKMIVAGGAWNAGILKLPKIPFKVHRVMQFWFASNSDYTAQNGFPSFAFYLPEGFYYGFPGLNNVIKVAQHAPGAFMEDPDQLNPMPLPEEVAAIKKAVKTLLPDLPSTPVRHSACMYTMTPDQHFLIDHHPETDNIIIAGGFSGHGFKFSPVIGEILSELSLTGQTRHSIDFLRWRWS</sequence>
<dbReference type="InterPro" id="IPR045170">
    <property type="entry name" value="MTOX"/>
</dbReference>
<dbReference type="Pfam" id="PF01266">
    <property type="entry name" value="DAO"/>
    <property type="match status" value="1"/>
</dbReference>
<dbReference type="Gene3D" id="3.30.9.10">
    <property type="entry name" value="D-Amino Acid Oxidase, subunit A, domain 2"/>
    <property type="match status" value="1"/>
</dbReference>
<dbReference type="InterPro" id="IPR006076">
    <property type="entry name" value="FAD-dep_OxRdtase"/>
</dbReference>
<dbReference type="EMBL" id="CP136920">
    <property type="protein sequence ID" value="WOO41717.1"/>
    <property type="molecule type" value="Genomic_DNA"/>
</dbReference>
<name>A0AAQ3QWB3_9BACT</name>
<evidence type="ECO:0000256" key="3">
    <source>
        <dbReference type="ARBA" id="ARBA00022827"/>
    </source>
</evidence>
<dbReference type="PANTHER" id="PTHR10961">
    <property type="entry name" value="PEROXISOMAL SARCOSINE OXIDASE"/>
    <property type="match status" value="1"/>
</dbReference>
<evidence type="ECO:0000256" key="2">
    <source>
        <dbReference type="ARBA" id="ARBA00022630"/>
    </source>
</evidence>
<gene>
    <name evidence="6" type="primary">solA</name>
    <name evidence="6" type="ORF">RZN69_01355</name>
</gene>
<protein>
    <submittedName>
        <fullName evidence="6">N-methyl-L-tryptophan oxidase</fullName>
        <ecNumber evidence="6">1.5.3.2</ecNumber>
    </submittedName>
</protein>
<keyword evidence="4 6" id="KW-0560">Oxidoreductase</keyword>
<dbReference type="SUPFAM" id="SSF51905">
    <property type="entry name" value="FAD/NAD(P)-binding domain"/>
    <property type="match status" value="1"/>
</dbReference>
<evidence type="ECO:0000256" key="1">
    <source>
        <dbReference type="ARBA" id="ARBA00001974"/>
    </source>
</evidence>
<dbReference type="AlphaFoldDB" id="A0AAQ3QWB3"/>
<feature type="domain" description="FAD dependent oxidoreductase" evidence="5">
    <location>
        <begin position="5"/>
        <end position="354"/>
    </location>
</feature>
<dbReference type="SUPFAM" id="SSF54373">
    <property type="entry name" value="FAD-linked reductases, C-terminal domain"/>
    <property type="match status" value="1"/>
</dbReference>
<evidence type="ECO:0000256" key="4">
    <source>
        <dbReference type="ARBA" id="ARBA00023002"/>
    </source>
</evidence>
<dbReference type="GO" id="GO:0008115">
    <property type="term" value="F:sarcosine oxidase activity"/>
    <property type="evidence" value="ECO:0007669"/>
    <property type="project" value="TreeGrafter"/>
</dbReference>
<dbReference type="GO" id="GO:0050660">
    <property type="term" value="F:flavin adenine dinucleotide binding"/>
    <property type="evidence" value="ECO:0007669"/>
    <property type="project" value="InterPro"/>
</dbReference>
<dbReference type="Gene3D" id="3.50.50.60">
    <property type="entry name" value="FAD/NAD(P)-binding domain"/>
    <property type="match status" value="1"/>
</dbReference>
<accession>A0AAQ3QWB3</accession>
<comment type="cofactor">
    <cofactor evidence="1">
        <name>FAD</name>
        <dbReference type="ChEBI" id="CHEBI:57692"/>
    </cofactor>
</comment>
<keyword evidence="2" id="KW-0285">Flavoprotein</keyword>
<keyword evidence="7" id="KW-1185">Reference proteome</keyword>
<dbReference type="InterPro" id="IPR036188">
    <property type="entry name" value="FAD/NAD-bd_sf"/>
</dbReference>
<evidence type="ECO:0000313" key="6">
    <source>
        <dbReference type="EMBL" id="WOO41717.1"/>
    </source>
</evidence>
<evidence type="ECO:0000313" key="7">
    <source>
        <dbReference type="Proteomes" id="UP001304300"/>
    </source>
</evidence>
<reference evidence="6 7" key="1">
    <citation type="submission" date="2023-10" db="EMBL/GenBank/DDBJ databases">
        <title>Rubellicoccus peritrichatus gen. nov., sp. nov., isolated from an algae of coral reef tank.</title>
        <authorList>
            <person name="Luo J."/>
        </authorList>
    </citation>
    <scope>NUCLEOTIDE SEQUENCE [LARGE SCALE GENOMIC DNA]</scope>
    <source>
        <strain evidence="6 7">CR14</strain>
    </source>
</reference>
<dbReference type="Proteomes" id="UP001304300">
    <property type="component" value="Chromosome"/>
</dbReference>
<dbReference type="RefSeq" id="WP_317834201.1">
    <property type="nucleotide sequence ID" value="NZ_CP136920.1"/>
</dbReference>
<dbReference type="KEGG" id="puo:RZN69_01355"/>
<keyword evidence="3" id="KW-0274">FAD</keyword>
<dbReference type="EC" id="1.5.3.2" evidence="6"/>
<proteinExistence type="predicted"/>
<dbReference type="NCBIfam" id="NF008425">
    <property type="entry name" value="PRK11259.1"/>
    <property type="match status" value="1"/>
</dbReference>
<dbReference type="GO" id="GO:0050131">
    <property type="term" value="F:N-methyl-L-amino-acid oxidase activity"/>
    <property type="evidence" value="ECO:0007669"/>
    <property type="project" value="UniProtKB-EC"/>
</dbReference>
<dbReference type="PANTHER" id="PTHR10961:SF7">
    <property type="entry name" value="FAD DEPENDENT OXIDOREDUCTASE DOMAIN-CONTAINING PROTEIN"/>
    <property type="match status" value="1"/>
</dbReference>
<evidence type="ECO:0000259" key="5">
    <source>
        <dbReference type="Pfam" id="PF01266"/>
    </source>
</evidence>